<feature type="region of interest" description="Disordered" evidence="1">
    <location>
        <begin position="1"/>
        <end position="35"/>
    </location>
</feature>
<gene>
    <name evidence="2" type="ORF">L249_4489</name>
    <name evidence="3" type="ORF">L249_8336</name>
</gene>
<dbReference type="EMBL" id="LKCN02000027">
    <property type="protein sequence ID" value="RCI07508.1"/>
    <property type="molecule type" value="Genomic_DNA"/>
</dbReference>
<dbReference type="Proteomes" id="UP000253664">
    <property type="component" value="Unassembled WGS sequence"/>
</dbReference>
<dbReference type="AlphaFoldDB" id="A0A367KYU7"/>
<proteinExistence type="predicted"/>
<organism evidence="2 4">
    <name type="scientific">Ophiocordyceps polyrhachis-furcata BCC 54312</name>
    <dbReference type="NCBI Taxonomy" id="1330021"/>
    <lineage>
        <taxon>Eukaryota</taxon>
        <taxon>Fungi</taxon>
        <taxon>Dikarya</taxon>
        <taxon>Ascomycota</taxon>
        <taxon>Pezizomycotina</taxon>
        <taxon>Sordariomycetes</taxon>
        <taxon>Hypocreomycetidae</taxon>
        <taxon>Hypocreales</taxon>
        <taxon>Ophiocordycipitaceae</taxon>
        <taxon>Ophiocordyceps</taxon>
    </lineage>
</organism>
<dbReference type="Gene3D" id="3.40.630.30">
    <property type="match status" value="1"/>
</dbReference>
<dbReference type="EMBL" id="LKCN02000051">
    <property type="protein sequence ID" value="RCI07349.1"/>
    <property type="molecule type" value="Genomic_DNA"/>
</dbReference>
<dbReference type="SUPFAM" id="SSF55729">
    <property type="entry name" value="Acyl-CoA N-acyltransferases (Nat)"/>
    <property type="match status" value="1"/>
</dbReference>
<evidence type="ECO:0000256" key="1">
    <source>
        <dbReference type="SAM" id="MobiDB-lite"/>
    </source>
</evidence>
<evidence type="ECO:0000313" key="3">
    <source>
        <dbReference type="EMBL" id="RCI07508.1"/>
    </source>
</evidence>
<evidence type="ECO:0000313" key="2">
    <source>
        <dbReference type="EMBL" id="RCI07349.1"/>
    </source>
</evidence>
<dbReference type="InterPro" id="IPR016181">
    <property type="entry name" value="Acyl_CoA_acyltransferase"/>
</dbReference>
<sequence length="223" mass="25073">MAASPPSQVTDYPRLTDTPPPEFSTTMPRFQPTPDIPRTISSDNIIIRQFKNTDYDAYMGLLSAPLLESHPHFSIDFTPFALLVPSPFASDPHYFGVFLSTPDNEEGELIGSGGECTFCTSLPHISYPSLSNWPTLGFKFKREYMDRDYATEFILTFLEFCAALEGAGFDYIGPLDNTRKIWRNWRRDYSAALLRGSFAALVEYSVVASGLRLRLNINSSTQI</sequence>
<evidence type="ECO:0000313" key="4">
    <source>
        <dbReference type="Proteomes" id="UP000253664"/>
    </source>
</evidence>
<protein>
    <submittedName>
        <fullName evidence="2">Uncharacterized protein</fullName>
    </submittedName>
</protein>
<name>A0A367KYU7_9HYPO</name>
<reference evidence="2" key="2">
    <citation type="submission" date="2017-10" db="EMBL/GenBank/DDBJ databases">
        <title>A genome scan of diversifying selection in the zombie-ant fungus Ophiocordyceps unilateralis complex supports a role of enterotoxins in coevolution and host-specificity.</title>
        <authorList>
            <person name="Kobmoo N."/>
            <person name="Wichadakul D."/>
            <person name="Arnamnart N."/>
            <person name="Rodriguez De La Vega R.C."/>
            <person name="Luangsa-Ard J.-J."/>
            <person name="Giraud T."/>
        </authorList>
    </citation>
    <scope>NUCLEOTIDE SEQUENCE</scope>
    <source>
        <strain evidence="2">BCC 54312</strain>
    </source>
</reference>
<keyword evidence="4" id="KW-1185">Reference proteome</keyword>
<comment type="caution">
    <text evidence="2">The sequence shown here is derived from an EMBL/GenBank/DDBJ whole genome shotgun (WGS) entry which is preliminary data.</text>
</comment>
<feature type="compositionally biased region" description="Polar residues" evidence="1">
    <location>
        <begin position="1"/>
        <end position="10"/>
    </location>
</feature>
<accession>A0A367KYU7</accession>
<reference evidence="2 4" key="1">
    <citation type="journal article" date="2015" name="BMC Genomics">
        <title>Insights from the genome of Ophiocordyceps polyrhachis-furcata to pathogenicity and host specificity in insect fungi.</title>
        <authorList>
            <person name="Wichadakul D."/>
            <person name="Kobmoo N."/>
            <person name="Ingsriswang S."/>
            <person name="Tangphatsornruang S."/>
            <person name="Chantasingh D."/>
            <person name="Luangsa-ard J.J."/>
            <person name="Eurwilaichitr L."/>
        </authorList>
    </citation>
    <scope>NUCLEOTIDE SEQUENCE [LARGE SCALE GENOMIC DNA]</scope>
    <source>
        <strain evidence="2 4">BCC 54312</strain>
    </source>
</reference>
<dbReference type="OrthoDB" id="4072826at2759"/>